<protein>
    <recommendedName>
        <fullName evidence="3">Glycosyltransferase family 92 protein</fullName>
    </recommendedName>
</protein>
<evidence type="ECO:0008006" key="3">
    <source>
        <dbReference type="Google" id="ProtNLM"/>
    </source>
</evidence>
<dbReference type="Pfam" id="PF07801">
    <property type="entry name" value="DUF1647"/>
    <property type="match status" value="1"/>
</dbReference>
<sequence>QMQFIAYEEKREDARGCNFYCPLVHFLDLWKISDQFSYDLKPIEASKVVFVTYASSNHFSEARKGIKSMRTVFENKIVFYNLGLWDTQVEELSKVCNLEVRKFEFERFPDFVSELSGYNFKPIIMAEVFREFEHFWIIDTSVRFFDVDPYLYEFYANITLGEIETMAMRHPATHSIFATTHSKMYNYLPMNFSLAKSLEMLEANTIFIARSNFSREAVKWNALCALTSDCMAPAEAYVSCSFDKDRNGKYANCHRYDQSSINIIVSSLLERDGWKRRDRVKDDSMANFNSVIRRDNDEMPLSTPCK</sequence>
<evidence type="ECO:0000313" key="1">
    <source>
        <dbReference type="EMBL" id="GMT12170.1"/>
    </source>
</evidence>
<name>A0AAV5UXZ1_9BILA</name>
<dbReference type="Proteomes" id="UP001432322">
    <property type="component" value="Unassembled WGS sequence"/>
</dbReference>
<reference evidence="1" key="1">
    <citation type="submission" date="2023-10" db="EMBL/GenBank/DDBJ databases">
        <title>Genome assembly of Pristionchus species.</title>
        <authorList>
            <person name="Yoshida K."/>
            <person name="Sommer R.J."/>
        </authorList>
    </citation>
    <scope>NUCLEOTIDE SEQUENCE</scope>
    <source>
        <strain evidence="1">RS5133</strain>
    </source>
</reference>
<evidence type="ECO:0000313" key="2">
    <source>
        <dbReference type="Proteomes" id="UP001432322"/>
    </source>
</evidence>
<dbReference type="PANTHER" id="PTHR31389:SF4">
    <property type="entry name" value="LD39211P"/>
    <property type="match status" value="1"/>
</dbReference>
<dbReference type="EMBL" id="BTSY01000001">
    <property type="protein sequence ID" value="GMT12170.1"/>
    <property type="molecule type" value="Genomic_DNA"/>
</dbReference>
<accession>A0AAV5UXZ1</accession>
<organism evidence="1 2">
    <name type="scientific">Pristionchus fissidentatus</name>
    <dbReference type="NCBI Taxonomy" id="1538716"/>
    <lineage>
        <taxon>Eukaryota</taxon>
        <taxon>Metazoa</taxon>
        <taxon>Ecdysozoa</taxon>
        <taxon>Nematoda</taxon>
        <taxon>Chromadorea</taxon>
        <taxon>Rhabditida</taxon>
        <taxon>Rhabditina</taxon>
        <taxon>Diplogasteromorpha</taxon>
        <taxon>Diplogasteroidea</taxon>
        <taxon>Neodiplogasteridae</taxon>
        <taxon>Pristionchus</taxon>
    </lineage>
</organism>
<comment type="caution">
    <text evidence="1">The sequence shown here is derived from an EMBL/GenBank/DDBJ whole genome shotgun (WGS) entry which is preliminary data.</text>
</comment>
<feature type="non-terminal residue" evidence="1">
    <location>
        <position position="1"/>
    </location>
</feature>
<keyword evidence="2" id="KW-1185">Reference proteome</keyword>
<dbReference type="AlphaFoldDB" id="A0AAV5UXZ1"/>
<gene>
    <name evidence="1" type="ORF">PFISCL1PPCAC_3467</name>
</gene>
<proteinExistence type="predicted"/>
<dbReference type="PANTHER" id="PTHR31389">
    <property type="entry name" value="LD39211P"/>
    <property type="match status" value="1"/>
</dbReference>
<dbReference type="InterPro" id="IPR012444">
    <property type="entry name" value="DUF1647"/>
</dbReference>